<sequence length="181" mass="20413">MPRGHSSEGSPHSITSSRGSSTPPDGLRFADRPRLWQWRFRHGGHSLPRYAPQIPHFLEAHDPEDEIGQLLHALTLNKRLPDHAQELAKHFADTKHQLEGLLQEKELLEWHNSNTKKELLLKRSEARALNQKVTAVKNKIFSGMELLKSISSGLAKETISCIKLPKKESRLILSGDDEAAN</sequence>
<comment type="caution">
    <text evidence="2">The sequence shown here is derived from an EMBL/GenBank/DDBJ whole genome shotgun (WGS) entry which is preliminary data.</text>
</comment>
<gene>
    <name evidence="2" type="ORF">cyc_04954</name>
</gene>
<feature type="region of interest" description="Disordered" evidence="1">
    <location>
        <begin position="1"/>
        <end position="26"/>
    </location>
</feature>
<feature type="compositionally biased region" description="Polar residues" evidence="1">
    <location>
        <begin position="7"/>
        <end position="23"/>
    </location>
</feature>
<accession>A0A1D3DAF8</accession>
<dbReference type="InParanoid" id="A0A1D3DAF8"/>
<keyword evidence="3" id="KW-1185">Reference proteome</keyword>
<name>A0A1D3DAF8_9EIME</name>
<dbReference type="EMBL" id="JROU02000086">
    <property type="protein sequence ID" value="OEH80413.1"/>
    <property type="molecule type" value="Genomic_DNA"/>
</dbReference>
<evidence type="ECO:0000313" key="2">
    <source>
        <dbReference type="EMBL" id="OEH80413.1"/>
    </source>
</evidence>
<evidence type="ECO:0000256" key="1">
    <source>
        <dbReference type="SAM" id="MobiDB-lite"/>
    </source>
</evidence>
<evidence type="ECO:0000313" key="3">
    <source>
        <dbReference type="Proteomes" id="UP000095192"/>
    </source>
</evidence>
<dbReference type="AlphaFoldDB" id="A0A1D3DAF8"/>
<reference evidence="2 3" key="1">
    <citation type="journal article" date="2016" name="BMC Genomics">
        <title>Comparative genomics reveals Cyclospora cayetanensis possesses coccidia-like metabolism and invasion components but unique surface antigens.</title>
        <authorList>
            <person name="Liu S."/>
            <person name="Wang L."/>
            <person name="Zheng H."/>
            <person name="Xu Z."/>
            <person name="Roellig D.M."/>
            <person name="Li N."/>
            <person name="Frace M.A."/>
            <person name="Tang K."/>
            <person name="Arrowood M.J."/>
            <person name="Moss D.M."/>
            <person name="Zhang L."/>
            <person name="Feng Y."/>
            <person name="Xiao L."/>
        </authorList>
    </citation>
    <scope>NUCLEOTIDE SEQUENCE [LARGE SCALE GENOMIC DNA]</scope>
    <source>
        <strain evidence="2 3">CHN_HEN01</strain>
    </source>
</reference>
<dbReference type="Proteomes" id="UP000095192">
    <property type="component" value="Unassembled WGS sequence"/>
</dbReference>
<protein>
    <submittedName>
        <fullName evidence="2">Uncharacterized protein</fullName>
    </submittedName>
</protein>
<dbReference type="VEuPathDB" id="ToxoDB:cyc_04954"/>
<organism evidence="2 3">
    <name type="scientific">Cyclospora cayetanensis</name>
    <dbReference type="NCBI Taxonomy" id="88456"/>
    <lineage>
        <taxon>Eukaryota</taxon>
        <taxon>Sar</taxon>
        <taxon>Alveolata</taxon>
        <taxon>Apicomplexa</taxon>
        <taxon>Conoidasida</taxon>
        <taxon>Coccidia</taxon>
        <taxon>Eucoccidiorida</taxon>
        <taxon>Eimeriorina</taxon>
        <taxon>Eimeriidae</taxon>
        <taxon>Cyclospora</taxon>
    </lineage>
</organism>
<proteinExistence type="predicted"/>